<keyword evidence="1" id="KW-1133">Transmembrane helix</keyword>
<comment type="caution">
    <text evidence="2">The sequence shown here is derived from an EMBL/GenBank/DDBJ whole genome shotgun (WGS) entry which is preliminary data.</text>
</comment>
<feature type="transmembrane region" description="Helical" evidence="1">
    <location>
        <begin position="12"/>
        <end position="33"/>
    </location>
</feature>
<feature type="transmembrane region" description="Helical" evidence="1">
    <location>
        <begin position="101"/>
        <end position="120"/>
    </location>
</feature>
<dbReference type="RefSeq" id="WP_200255728.1">
    <property type="nucleotide sequence ID" value="NZ_NRSH01000002.1"/>
</dbReference>
<name>A0ABS1E3H0_9GAMM</name>
<proteinExistence type="predicted"/>
<organism evidence="2 3">
    <name type="scientific">Halorhodospira neutriphila</name>
    <dbReference type="NCBI Taxonomy" id="168379"/>
    <lineage>
        <taxon>Bacteria</taxon>
        <taxon>Pseudomonadati</taxon>
        <taxon>Pseudomonadota</taxon>
        <taxon>Gammaproteobacteria</taxon>
        <taxon>Chromatiales</taxon>
        <taxon>Ectothiorhodospiraceae</taxon>
        <taxon>Halorhodospira</taxon>
    </lineage>
</organism>
<dbReference type="PANTHER" id="PTHR39594:SF1">
    <property type="entry name" value="PROTEIN YCHQ"/>
    <property type="match status" value="1"/>
</dbReference>
<dbReference type="InterPro" id="IPR007360">
    <property type="entry name" value="SirB"/>
</dbReference>
<sequence>MHTTLTYTHILAAYLSITLFVARGALTFAGSGWARHAALRTVPSIVDTVLLGTAVALLFVIQEYPFVDQWLTVKVLGLVVYIVLGALALGSSATRARRTRVTAFLAAVAVFAYLFGVGYTHSPLLTTALG</sequence>
<feature type="transmembrane region" description="Helical" evidence="1">
    <location>
        <begin position="45"/>
        <end position="64"/>
    </location>
</feature>
<feature type="transmembrane region" description="Helical" evidence="1">
    <location>
        <begin position="70"/>
        <end position="89"/>
    </location>
</feature>
<keyword evidence="1" id="KW-0812">Transmembrane</keyword>
<reference evidence="2 3" key="1">
    <citation type="journal article" date="2020" name="Microorganisms">
        <title>Osmotic Adaptation and Compatible Solute Biosynthesis of Phototrophic Bacteria as Revealed from Genome Analyses.</title>
        <authorList>
            <person name="Imhoff J.F."/>
            <person name="Rahn T."/>
            <person name="Kunzel S."/>
            <person name="Keller A."/>
            <person name="Neulinger S.C."/>
        </authorList>
    </citation>
    <scope>NUCLEOTIDE SEQUENCE [LARGE SCALE GENOMIC DNA]</scope>
    <source>
        <strain evidence="2 3">DSM 15116</strain>
    </source>
</reference>
<evidence type="ECO:0000256" key="1">
    <source>
        <dbReference type="SAM" id="Phobius"/>
    </source>
</evidence>
<accession>A0ABS1E3H0</accession>
<keyword evidence="1" id="KW-0472">Membrane</keyword>
<dbReference type="EMBL" id="NRSH01000002">
    <property type="protein sequence ID" value="MBK1725518.1"/>
    <property type="molecule type" value="Genomic_DNA"/>
</dbReference>
<protein>
    <recommendedName>
        <fullName evidence="4">Regulator SirB</fullName>
    </recommendedName>
</protein>
<dbReference type="Pfam" id="PF04247">
    <property type="entry name" value="SirB"/>
    <property type="match status" value="1"/>
</dbReference>
<dbReference type="PIRSF" id="PIRSF005610">
    <property type="entry name" value="SirB"/>
    <property type="match status" value="1"/>
</dbReference>
<dbReference type="Proteomes" id="UP000738126">
    <property type="component" value="Unassembled WGS sequence"/>
</dbReference>
<dbReference type="PANTHER" id="PTHR39594">
    <property type="entry name" value="PROTEIN YCHQ"/>
    <property type="match status" value="1"/>
</dbReference>
<evidence type="ECO:0000313" key="2">
    <source>
        <dbReference type="EMBL" id="MBK1725518.1"/>
    </source>
</evidence>
<evidence type="ECO:0008006" key="4">
    <source>
        <dbReference type="Google" id="ProtNLM"/>
    </source>
</evidence>
<keyword evidence="3" id="KW-1185">Reference proteome</keyword>
<evidence type="ECO:0000313" key="3">
    <source>
        <dbReference type="Proteomes" id="UP000738126"/>
    </source>
</evidence>
<gene>
    <name evidence="2" type="ORF">CKO13_00435</name>
</gene>